<dbReference type="Gene3D" id="1.10.260.40">
    <property type="entry name" value="lambda repressor-like DNA-binding domains"/>
    <property type="match status" value="1"/>
</dbReference>
<dbReference type="Pfam" id="PF01381">
    <property type="entry name" value="HTH_3"/>
    <property type="match status" value="1"/>
</dbReference>
<dbReference type="AlphaFoldDB" id="A0A0B7IUU4"/>
<dbReference type="SUPFAM" id="SSF47413">
    <property type="entry name" value="lambda repressor-like DNA-binding domains"/>
    <property type="match status" value="1"/>
</dbReference>
<name>A0A0B7IUU4_9FLAO</name>
<dbReference type="CDD" id="cd00093">
    <property type="entry name" value="HTH_XRE"/>
    <property type="match status" value="1"/>
</dbReference>
<reference evidence="2 3" key="1">
    <citation type="submission" date="2015-01" db="EMBL/GenBank/DDBJ databases">
        <authorList>
            <person name="Xiang T."/>
            <person name="Song Y."/>
            <person name="Huang L."/>
            <person name="Wang B."/>
            <person name="Wu P."/>
        </authorList>
    </citation>
    <scope>NUCLEOTIDE SEQUENCE [LARGE SCALE GENOMIC DNA]</scope>
    <source>
        <strain evidence="2 3">CcD93</strain>
    </source>
</reference>
<dbReference type="InterPro" id="IPR001387">
    <property type="entry name" value="Cro/C1-type_HTH"/>
</dbReference>
<dbReference type="SMART" id="SM00530">
    <property type="entry name" value="HTH_XRE"/>
    <property type="match status" value="1"/>
</dbReference>
<dbReference type="Proteomes" id="UP000038200">
    <property type="component" value="Unassembled WGS sequence"/>
</dbReference>
<evidence type="ECO:0000259" key="1">
    <source>
        <dbReference type="PROSITE" id="PS50943"/>
    </source>
</evidence>
<feature type="domain" description="HTH cro/C1-type" evidence="1">
    <location>
        <begin position="27"/>
        <end position="79"/>
    </location>
</feature>
<dbReference type="GO" id="GO:0003677">
    <property type="term" value="F:DNA binding"/>
    <property type="evidence" value="ECO:0007669"/>
    <property type="project" value="InterPro"/>
</dbReference>
<evidence type="ECO:0000313" key="3">
    <source>
        <dbReference type="Proteomes" id="UP000038200"/>
    </source>
</evidence>
<sequence length="115" mass="13513">MKSLHNLFNPLYAMTNQELANKLGEYIKERRLMMRLTQQEFADKVGVTRGQIVKIEKEGKTSAITLLAIARVFDVLNPFFEIFETPKLTLEEEFALEERKQKMINRKPKRIRKNG</sequence>
<organism evidence="2 3">
    <name type="scientific">Capnocytophaga canis</name>
    <dbReference type="NCBI Taxonomy" id="1848903"/>
    <lineage>
        <taxon>Bacteria</taxon>
        <taxon>Pseudomonadati</taxon>
        <taxon>Bacteroidota</taxon>
        <taxon>Flavobacteriia</taxon>
        <taxon>Flavobacteriales</taxon>
        <taxon>Flavobacteriaceae</taxon>
        <taxon>Capnocytophaga</taxon>
    </lineage>
</organism>
<dbReference type="EMBL" id="CDOL01000282">
    <property type="protein sequence ID" value="CEN54414.1"/>
    <property type="molecule type" value="Genomic_DNA"/>
</dbReference>
<gene>
    <name evidence="2" type="ORF">CCAND93_890005</name>
</gene>
<proteinExistence type="predicted"/>
<dbReference type="PROSITE" id="PS50943">
    <property type="entry name" value="HTH_CROC1"/>
    <property type="match status" value="1"/>
</dbReference>
<protein>
    <recommendedName>
        <fullName evidence="1">HTH cro/C1-type domain-containing protein</fullName>
    </recommendedName>
</protein>
<dbReference type="InterPro" id="IPR010982">
    <property type="entry name" value="Lambda_DNA-bd_dom_sf"/>
</dbReference>
<dbReference type="RefSeq" id="WP_082021500.1">
    <property type="nucleotide sequence ID" value="NZ_CDOL01000282.1"/>
</dbReference>
<dbReference type="OrthoDB" id="1357763at2"/>
<accession>A0A0B7IUU4</accession>
<evidence type="ECO:0000313" key="2">
    <source>
        <dbReference type="EMBL" id="CEN54414.1"/>
    </source>
</evidence>